<sequence length="31" mass="3538">MQNINTNTRDNLIIAVFMAALVASAAMFYFW</sequence>
<keyword evidence="1" id="KW-0472">Membrane</keyword>
<dbReference type="AlphaFoldDB" id="A0A1W1V3U2"/>
<keyword evidence="1" id="KW-1133">Transmembrane helix</keyword>
<evidence type="ECO:0000313" key="2">
    <source>
        <dbReference type="EMBL" id="SMB88087.1"/>
    </source>
</evidence>
<dbReference type="EMBL" id="FWWW01000049">
    <property type="protein sequence ID" value="SMB88087.1"/>
    <property type="molecule type" value="Genomic_DNA"/>
</dbReference>
<keyword evidence="1" id="KW-0812">Transmembrane</keyword>
<gene>
    <name evidence="2" type="ORF">SAMN00120144_1157</name>
</gene>
<evidence type="ECO:0000256" key="1">
    <source>
        <dbReference type="SAM" id="Phobius"/>
    </source>
</evidence>
<organism evidence="2 3">
    <name type="scientific">Hymenobacter roseosalivarius DSM 11622</name>
    <dbReference type="NCBI Taxonomy" id="645990"/>
    <lineage>
        <taxon>Bacteria</taxon>
        <taxon>Pseudomonadati</taxon>
        <taxon>Bacteroidota</taxon>
        <taxon>Cytophagia</taxon>
        <taxon>Cytophagales</taxon>
        <taxon>Hymenobacteraceae</taxon>
        <taxon>Hymenobacter</taxon>
    </lineage>
</organism>
<proteinExistence type="predicted"/>
<evidence type="ECO:0000313" key="3">
    <source>
        <dbReference type="Proteomes" id="UP000192266"/>
    </source>
</evidence>
<dbReference type="Proteomes" id="UP000192266">
    <property type="component" value="Unassembled WGS sequence"/>
</dbReference>
<accession>A0A1W1V3U2</accession>
<protein>
    <submittedName>
        <fullName evidence="2">Uncharacterized protein</fullName>
    </submittedName>
</protein>
<name>A0A1W1V3U2_9BACT</name>
<feature type="transmembrane region" description="Helical" evidence="1">
    <location>
        <begin position="12"/>
        <end position="30"/>
    </location>
</feature>
<keyword evidence="3" id="KW-1185">Reference proteome</keyword>
<reference evidence="2 3" key="1">
    <citation type="submission" date="2017-04" db="EMBL/GenBank/DDBJ databases">
        <authorList>
            <person name="Afonso C.L."/>
            <person name="Miller P.J."/>
            <person name="Scott M.A."/>
            <person name="Spackman E."/>
            <person name="Goraichik I."/>
            <person name="Dimitrov K.M."/>
            <person name="Suarez D.L."/>
            <person name="Swayne D.E."/>
        </authorList>
    </citation>
    <scope>NUCLEOTIDE SEQUENCE [LARGE SCALE GENOMIC DNA]</scope>
    <source>
        <strain evidence="2 3">DSM 11622</strain>
    </source>
</reference>
<dbReference type="STRING" id="645990.SAMN00120144_1157"/>